<dbReference type="AlphaFoldDB" id="Q4UH59"/>
<keyword evidence="1" id="KW-0472">Membrane</keyword>
<dbReference type="GeneID" id="3864094"/>
<feature type="transmembrane region" description="Helical" evidence="1">
    <location>
        <begin position="58"/>
        <end position="82"/>
    </location>
</feature>
<sequence length="177" mass="20030">MTFDSLLDMDNDSPLLDQYHNYDHPPKNGILIFYTFGTSYTFYTRYSTLHSLLNSTYPFILINLIMSLSFLSACSLCFVSFLNALNVFSILNPSLYLLNLVQGFFGLLIIVSTGDGYSFLENYSNVVEAYMGFLSVKRGRGIFFVLVALLSYTLVTLSTLYYVELLVFVVLAILTLV</sequence>
<evidence type="ECO:0000313" key="2">
    <source>
        <dbReference type="EMBL" id="CAI73580.1"/>
    </source>
</evidence>
<dbReference type="eggNOG" id="ENOG502SEN8">
    <property type="taxonomic scope" value="Eukaryota"/>
</dbReference>
<name>Q4UH59_THEAN</name>
<accession>Q4UH59</accession>
<dbReference type="EMBL" id="CR940347">
    <property type="protein sequence ID" value="CAI73580.1"/>
    <property type="molecule type" value="Genomic_DNA"/>
</dbReference>
<dbReference type="OMA" id="SPMITEY"/>
<evidence type="ECO:0000256" key="1">
    <source>
        <dbReference type="SAM" id="Phobius"/>
    </source>
</evidence>
<reference evidence="2 3" key="1">
    <citation type="journal article" date="2005" name="Science">
        <title>Genome of the host-cell transforming parasite Theileria annulata compared with T. parva.</title>
        <authorList>
            <person name="Pain A."/>
            <person name="Renauld H."/>
            <person name="Berriman M."/>
            <person name="Murphy L."/>
            <person name="Yeats C.A."/>
            <person name="Weir W."/>
            <person name="Kerhornou A."/>
            <person name="Aslett M."/>
            <person name="Bishop R."/>
            <person name="Bouchier C."/>
            <person name="Cochet M."/>
            <person name="Coulson R.M.R."/>
            <person name="Cronin A."/>
            <person name="de Villiers E.P."/>
            <person name="Fraser A."/>
            <person name="Fosker N."/>
            <person name="Gardner M."/>
            <person name="Goble A."/>
            <person name="Griffiths-Jones S."/>
            <person name="Harris D.E."/>
            <person name="Katzer F."/>
            <person name="Larke N."/>
            <person name="Lord A."/>
            <person name="Maser P."/>
            <person name="McKellar S."/>
            <person name="Mooney P."/>
            <person name="Morton F."/>
            <person name="Nene V."/>
            <person name="O'Neil S."/>
            <person name="Price C."/>
            <person name="Quail M.A."/>
            <person name="Rabbinowitsch E."/>
            <person name="Rawlings N.D."/>
            <person name="Rutter S."/>
            <person name="Saunders D."/>
            <person name="Seeger K."/>
            <person name="Shah T."/>
            <person name="Squares R."/>
            <person name="Squares S."/>
            <person name="Tivey A."/>
            <person name="Walker A.R."/>
            <person name="Woodward J."/>
            <person name="Dobbelaere D.A.E."/>
            <person name="Langsley G."/>
            <person name="Rajandream M.A."/>
            <person name="McKeever D."/>
            <person name="Shiels B."/>
            <person name="Tait A."/>
            <person name="Barrell B.G."/>
            <person name="Hall N."/>
        </authorList>
    </citation>
    <scope>NUCLEOTIDE SEQUENCE [LARGE SCALE GENOMIC DNA]</scope>
    <source>
        <strain evidence="3">Ankara</strain>
    </source>
</reference>
<proteinExistence type="predicted"/>
<keyword evidence="1" id="KW-1133">Transmembrane helix</keyword>
<evidence type="ECO:0000313" key="3">
    <source>
        <dbReference type="Proteomes" id="UP000001950"/>
    </source>
</evidence>
<gene>
    <name evidence="2" type="ORF">TA20490</name>
</gene>
<dbReference type="KEGG" id="tan:TA20490"/>
<dbReference type="OrthoDB" id="423534at2759"/>
<feature type="transmembrane region" description="Helical" evidence="1">
    <location>
        <begin position="29"/>
        <end position="46"/>
    </location>
</feature>
<dbReference type="Proteomes" id="UP000001950">
    <property type="component" value="Chromosome 1"/>
</dbReference>
<feature type="transmembrane region" description="Helical" evidence="1">
    <location>
        <begin position="94"/>
        <end position="120"/>
    </location>
</feature>
<feature type="transmembrane region" description="Helical" evidence="1">
    <location>
        <begin position="141"/>
        <end position="174"/>
    </location>
</feature>
<keyword evidence="1" id="KW-0812">Transmembrane</keyword>
<keyword evidence="3" id="KW-1185">Reference proteome</keyword>
<organism evidence="2 3">
    <name type="scientific">Theileria annulata</name>
    <dbReference type="NCBI Taxonomy" id="5874"/>
    <lineage>
        <taxon>Eukaryota</taxon>
        <taxon>Sar</taxon>
        <taxon>Alveolata</taxon>
        <taxon>Apicomplexa</taxon>
        <taxon>Aconoidasida</taxon>
        <taxon>Piroplasmida</taxon>
        <taxon>Theileriidae</taxon>
        <taxon>Theileria</taxon>
    </lineage>
</organism>
<dbReference type="VEuPathDB" id="PiroplasmaDB:TA20490"/>
<dbReference type="InParanoid" id="Q4UH59"/>
<dbReference type="RefSeq" id="XP_954257.1">
    <property type="nucleotide sequence ID" value="XM_949164.1"/>
</dbReference>
<protein>
    <submittedName>
        <fullName evidence="2">Integral membrane protein, putative</fullName>
    </submittedName>
</protein>